<evidence type="ECO:0000256" key="14">
    <source>
        <dbReference type="SAM" id="Phobius"/>
    </source>
</evidence>
<keyword evidence="8 14" id="KW-1133">Transmembrane helix</keyword>
<reference evidence="15 16" key="1">
    <citation type="submission" date="2020-07" db="EMBL/GenBank/DDBJ databases">
        <title>The yeast mating-type switching endonuclease HO is a domesticated member of an unorthodox homing genetic element family.</title>
        <authorList>
            <person name="Coughlan A.Y."/>
            <person name="Lombardi L."/>
            <person name="Braun-Galleani S."/>
            <person name="Martos A.R."/>
            <person name="Galeote V."/>
            <person name="Bigey F."/>
            <person name="Dequin S."/>
            <person name="Byrne K.P."/>
            <person name="Wolfe K.H."/>
        </authorList>
    </citation>
    <scope>NUCLEOTIDE SEQUENCE [LARGE SCALE GENOMIC DNA]</scope>
    <source>
        <strain evidence="15 16">NRRL Y-6702</strain>
    </source>
</reference>
<dbReference type="GO" id="GO:0070762">
    <property type="term" value="C:nuclear pore transmembrane ring"/>
    <property type="evidence" value="ECO:0007669"/>
    <property type="project" value="TreeGrafter"/>
</dbReference>
<name>A0A7H9B4Z9_ZYGMR</name>
<dbReference type="PANTHER" id="PTHR13269">
    <property type="entry name" value="NUCLEOPORIN NDC1"/>
    <property type="match status" value="1"/>
</dbReference>
<evidence type="ECO:0000313" key="15">
    <source>
        <dbReference type="EMBL" id="QLG72832.1"/>
    </source>
</evidence>
<dbReference type="GO" id="GO:0070631">
    <property type="term" value="P:spindle pole body localization"/>
    <property type="evidence" value="ECO:0007669"/>
    <property type="project" value="TreeGrafter"/>
</dbReference>
<evidence type="ECO:0000256" key="10">
    <source>
        <dbReference type="ARBA" id="ARBA00023132"/>
    </source>
</evidence>
<dbReference type="GO" id="GO:0031965">
    <property type="term" value="C:nuclear membrane"/>
    <property type="evidence" value="ECO:0007669"/>
    <property type="project" value="UniProtKB-SubCell"/>
</dbReference>
<accession>A0A7H9B4Z9</accession>
<keyword evidence="4" id="KW-0813">Transport</keyword>
<dbReference type="Proteomes" id="UP000509704">
    <property type="component" value="Chromosome 4"/>
</dbReference>
<dbReference type="GO" id="GO:0015031">
    <property type="term" value="P:protein transport"/>
    <property type="evidence" value="ECO:0007669"/>
    <property type="project" value="UniProtKB-KW"/>
</dbReference>
<organism evidence="15 16">
    <name type="scientific">Zygotorulaspora mrakii</name>
    <name type="common">Zygosaccharomyces mrakii</name>
    <dbReference type="NCBI Taxonomy" id="42260"/>
    <lineage>
        <taxon>Eukaryota</taxon>
        <taxon>Fungi</taxon>
        <taxon>Dikarya</taxon>
        <taxon>Ascomycota</taxon>
        <taxon>Saccharomycotina</taxon>
        <taxon>Saccharomycetes</taxon>
        <taxon>Saccharomycetales</taxon>
        <taxon>Saccharomycetaceae</taxon>
        <taxon>Zygotorulaspora</taxon>
    </lineage>
</organism>
<evidence type="ECO:0000256" key="11">
    <source>
        <dbReference type="ARBA" id="ARBA00023136"/>
    </source>
</evidence>
<keyword evidence="9" id="KW-0811">Translocation</keyword>
<keyword evidence="10" id="KW-0906">Nuclear pore complex</keyword>
<feature type="transmembrane region" description="Helical" evidence="14">
    <location>
        <begin position="58"/>
        <end position="78"/>
    </location>
</feature>
<evidence type="ECO:0008006" key="17">
    <source>
        <dbReference type="Google" id="ProtNLM"/>
    </source>
</evidence>
<dbReference type="GO" id="GO:0051028">
    <property type="term" value="P:mRNA transport"/>
    <property type="evidence" value="ECO:0007669"/>
    <property type="project" value="UniProtKB-KW"/>
</dbReference>
<feature type="transmembrane region" description="Helical" evidence="14">
    <location>
        <begin position="224"/>
        <end position="245"/>
    </location>
</feature>
<evidence type="ECO:0000256" key="8">
    <source>
        <dbReference type="ARBA" id="ARBA00022989"/>
    </source>
</evidence>
<evidence type="ECO:0000256" key="5">
    <source>
        <dbReference type="ARBA" id="ARBA00022692"/>
    </source>
</evidence>
<sequence>MLNAPVALSSRYSYHTIFTDICKTRFNHLATRLLLITTLSEALVLTILSRGYSSSFELLIIFPLRLSLLYLANLSIIICRKNYLHVQYRGYANLVKSTIAQLFCLRFVIYELIHCFCSLCISVTFSDFFGFSGFTSPCHEFMKCYRVLICIMIPTLYTLQHCIFDLDRLSFSFETHFNPPQQYISSSLKRIFTKSGIMTVLLTVCSPFVFFSVSSEWAIGFKDYLKLTVLTFCIFFNIEYVNVAFSAHMSIGCLHKGKPISSLSSTPMESLITGLSSNRLFTKLTAFQELSYRATSTDLSLRLPIYHTRYRNSHVWPEILKECLMTMQETNESVTNYLNALERSLRSQKNSNYKVRDAMGTDRDELFGNEASVSQSSSNPMQDRLPGAPPGLPDDVRHKITLKDDNVLLKRNLDSKRGRSTNPLDDNIQMAHYYNEPFMTHDTTLTTLLGTLITNFKNSISLFFFPSGAQPQDQTQQLSIIDAWCISKRRQAEKLVPLPVCHAECIVSLMGLLINALEEDPKGGVVSSVGEVLKCLERSVGALGRFADWNPDMVKHPTETQATPDAITILYDLSVSSFLEIVIKYNALLNDLYLDDDVVKLSRWVLDMCGQ</sequence>
<keyword evidence="16" id="KW-1185">Reference proteome</keyword>
<evidence type="ECO:0000256" key="3">
    <source>
        <dbReference type="ARBA" id="ARBA00005760"/>
    </source>
</evidence>
<dbReference type="PANTHER" id="PTHR13269:SF6">
    <property type="entry name" value="NUCLEOPORIN NDC1"/>
    <property type="match status" value="1"/>
</dbReference>
<evidence type="ECO:0000256" key="7">
    <source>
        <dbReference type="ARBA" id="ARBA00022927"/>
    </source>
</evidence>
<dbReference type="GO" id="GO:0006999">
    <property type="term" value="P:nuclear pore organization"/>
    <property type="evidence" value="ECO:0007669"/>
    <property type="project" value="TreeGrafter"/>
</dbReference>
<feature type="transmembrane region" description="Helical" evidence="14">
    <location>
        <begin position="99"/>
        <end position="125"/>
    </location>
</feature>
<keyword evidence="12" id="KW-0539">Nucleus</keyword>
<dbReference type="RefSeq" id="XP_037144559.1">
    <property type="nucleotide sequence ID" value="XM_037288664.1"/>
</dbReference>
<feature type="compositionally biased region" description="Polar residues" evidence="13">
    <location>
        <begin position="371"/>
        <end position="381"/>
    </location>
</feature>
<dbReference type="GeneID" id="59236555"/>
<dbReference type="GO" id="GO:0106166">
    <property type="term" value="F:spindle pole body-nuclear membrane anchor activity"/>
    <property type="evidence" value="ECO:0007669"/>
    <property type="project" value="TreeGrafter"/>
</dbReference>
<dbReference type="KEGG" id="zmk:HG535_0D05410"/>
<dbReference type="InterPro" id="IPR019049">
    <property type="entry name" value="Nucleoporin_prot_Ndc1/Nup"/>
</dbReference>
<proteinExistence type="inferred from homology"/>
<keyword evidence="5 14" id="KW-0812">Transmembrane</keyword>
<dbReference type="Pfam" id="PF09531">
    <property type="entry name" value="Ndc1_Nup"/>
    <property type="match status" value="1"/>
</dbReference>
<feature type="transmembrane region" description="Helical" evidence="14">
    <location>
        <begin position="33"/>
        <end position="52"/>
    </location>
</feature>
<evidence type="ECO:0000256" key="13">
    <source>
        <dbReference type="SAM" id="MobiDB-lite"/>
    </source>
</evidence>
<feature type="transmembrane region" description="Helical" evidence="14">
    <location>
        <begin position="191"/>
        <end position="212"/>
    </location>
</feature>
<comment type="similarity">
    <text evidence="3">Belongs to the NDC1 family.</text>
</comment>
<keyword evidence="6" id="KW-0509">mRNA transport</keyword>
<keyword evidence="7" id="KW-0653">Protein transport</keyword>
<evidence type="ECO:0000256" key="4">
    <source>
        <dbReference type="ARBA" id="ARBA00022448"/>
    </source>
</evidence>
<evidence type="ECO:0000256" key="2">
    <source>
        <dbReference type="ARBA" id="ARBA00004567"/>
    </source>
</evidence>
<comment type="subcellular location">
    <subcellularLocation>
        <location evidence="1">Nucleus membrane</location>
        <topology evidence="1">Multi-pass membrane protein</topology>
    </subcellularLocation>
    <subcellularLocation>
        <location evidence="2">Nucleus</location>
        <location evidence="2">Nuclear pore complex</location>
    </subcellularLocation>
</comment>
<gene>
    <name evidence="15" type="ORF">HG535_0D05410</name>
</gene>
<evidence type="ECO:0000256" key="12">
    <source>
        <dbReference type="ARBA" id="ARBA00023242"/>
    </source>
</evidence>
<evidence type="ECO:0000313" key="16">
    <source>
        <dbReference type="Proteomes" id="UP000509704"/>
    </source>
</evidence>
<dbReference type="GO" id="GO:0005816">
    <property type="term" value="C:spindle pole body"/>
    <property type="evidence" value="ECO:0007669"/>
    <property type="project" value="TreeGrafter"/>
</dbReference>
<evidence type="ECO:0000256" key="6">
    <source>
        <dbReference type="ARBA" id="ARBA00022816"/>
    </source>
</evidence>
<keyword evidence="11 14" id="KW-0472">Membrane</keyword>
<protein>
    <recommendedName>
        <fullName evidence="17">Nucleoporin NDC1</fullName>
    </recommendedName>
</protein>
<evidence type="ECO:0000256" key="1">
    <source>
        <dbReference type="ARBA" id="ARBA00004232"/>
    </source>
</evidence>
<evidence type="ECO:0000256" key="9">
    <source>
        <dbReference type="ARBA" id="ARBA00023010"/>
    </source>
</evidence>
<dbReference type="EMBL" id="CP058607">
    <property type="protein sequence ID" value="QLG72832.1"/>
    <property type="molecule type" value="Genomic_DNA"/>
</dbReference>
<dbReference type="AlphaFoldDB" id="A0A7H9B4Z9"/>
<dbReference type="OrthoDB" id="67850at2759"/>
<feature type="region of interest" description="Disordered" evidence="13">
    <location>
        <begin position="370"/>
        <end position="393"/>
    </location>
</feature>